<dbReference type="RefSeq" id="WP_272739864.1">
    <property type="nucleotide sequence ID" value="NZ_JAQQKW010000001.1"/>
</dbReference>
<gene>
    <name evidence="2" type="ORF">PQU94_02265</name>
</gene>
<dbReference type="InterPro" id="IPR036328">
    <property type="entry name" value="MliC_sf"/>
</dbReference>
<dbReference type="PANTHER" id="PTHR37549:SF1">
    <property type="entry name" value="LIPOPROTEIN LPRI"/>
    <property type="match status" value="1"/>
</dbReference>
<sequence length="238" mass="25611">MRWIVVSLVCLGIVGCQRTESENVVRDDTMPAQAVARSTAAALAEVPPNERADSNANRSAKPSISPASFDCARSKAGIEATICADPDLAVLDREMARLYARAGSEKPGDTLKGLQRDWLERRNACAGAGSPVECLKAAYVERIHDLRVSYAAARTPDGISQGPDVWVCADDTRLNLLHINTYKPMVLLDSDAGQVLLTRADGTTGSRYAGGGYEFWQTGTEARYGRLGMAMTTCRRAG</sequence>
<dbReference type="PANTHER" id="PTHR37549">
    <property type="entry name" value="LIPOPROTEIN LPRI"/>
    <property type="match status" value="1"/>
</dbReference>
<organism evidence="2 3">
    <name type="scientific">Asticcacaulis currens</name>
    <dbReference type="NCBI Taxonomy" id="2984210"/>
    <lineage>
        <taxon>Bacteria</taxon>
        <taxon>Pseudomonadati</taxon>
        <taxon>Pseudomonadota</taxon>
        <taxon>Alphaproteobacteria</taxon>
        <taxon>Caulobacterales</taxon>
        <taxon>Caulobacteraceae</taxon>
        <taxon>Asticcacaulis</taxon>
    </lineage>
</organism>
<comment type="caution">
    <text evidence="2">The sequence shown here is derived from an EMBL/GenBank/DDBJ whole genome shotgun (WGS) entry which is preliminary data.</text>
</comment>
<dbReference type="EMBL" id="JAQQKW010000001">
    <property type="protein sequence ID" value="MDC7693100.1"/>
    <property type="molecule type" value="Genomic_DNA"/>
</dbReference>
<feature type="compositionally biased region" description="Polar residues" evidence="1">
    <location>
        <begin position="54"/>
        <end position="66"/>
    </location>
</feature>
<dbReference type="PROSITE" id="PS51257">
    <property type="entry name" value="PROKAR_LIPOPROTEIN"/>
    <property type="match status" value="1"/>
</dbReference>
<proteinExistence type="predicted"/>
<dbReference type="Proteomes" id="UP001216595">
    <property type="component" value="Unassembled WGS sequence"/>
</dbReference>
<protein>
    <submittedName>
        <fullName evidence="2">Lysozyme inhibitor LprI family protein</fullName>
    </submittedName>
</protein>
<evidence type="ECO:0000256" key="1">
    <source>
        <dbReference type="SAM" id="MobiDB-lite"/>
    </source>
</evidence>
<evidence type="ECO:0000313" key="3">
    <source>
        <dbReference type="Proteomes" id="UP001216595"/>
    </source>
</evidence>
<feature type="region of interest" description="Disordered" evidence="1">
    <location>
        <begin position="38"/>
        <end position="67"/>
    </location>
</feature>
<dbReference type="SUPFAM" id="SSF141488">
    <property type="entry name" value="YdhA-like"/>
    <property type="match status" value="1"/>
</dbReference>
<keyword evidence="3" id="KW-1185">Reference proteome</keyword>
<evidence type="ECO:0000313" key="2">
    <source>
        <dbReference type="EMBL" id="MDC7693100.1"/>
    </source>
</evidence>
<name>A0ABT5IB61_9CAUL</name>
<reference evidence="2 3" key="1">
    <citation type="submission" date="2023-01" db="EMBL/GenBank/DDBJ databases">
        <title>Novel species of the genus Asticcacaulis isolated from rivers.</title>
        <authorList>
            <person name="Lu H."/>
        </authorList>
    </citation>
    <scope>NUCLEOTIDE SEQUENCE [LARGE SCALE GENOMIC DNA]</scope>
    <source>
        <strain evidence="2 3">DXS10W</strain>
    </source>
</reference>
<dbReference type="InterPro" id="IPR052755">
    <property type="entry name" value="Lysozyme_Inhibitor_LprI"/>
</dbReference>
<accession>A0ABT5IB61</accession>
<dbReference type="Gene3D" id="2.40.128.200">
    <property type="match status" value="1"/>
</dbReference>